<keyword evidence="6" id="KW-0676">Redox-active center</keyword>
<dbReference type="Gene3D" id="3.40.30.10">
    <property type="entry name" value="Glutaredoxin"/>
    <property type="match status" value="2"/>
</dbReference>
<dbReference type="eggNOG" id="KOG0191">
    <property type="taxonomic scope" value="Eukaryota"/>
</dbReference>
<dbReference type="EC" id="5.3.4.1" evidence="3"/>
<evidence type="ECO:0000259" key="9">
    <source>
        <dbReference type="PROSITE" id="PS51352"/>
    </source>
</evidence>
<feature type="domain" description="Thioredoxin" evidence="9">
    <location>
        <begin position="2"/>
        <end position="122"/>
    </location>
</feature>
<evidence type="ECO:0000256" key="6">
    <source>
        <dbReference type="ARBA" id="ARBA00023284"/>
    </source>
</evidence>
<dbReference type="SUPFAM" id="SSF52833">
    <property type="entry name" value="Thioredoxin-like"/>
    <property type="match status" value="2"/>
</dbReference>
<keyword evidence="11" id="KW-1185">Reference proteome</keyword>
<keyword evidence="4" id="KW-1015">Disulfide bond</keyword>
<dbReference type="STRING" id="554155.C5FTA6"/>
<feature type="compositionally biased region" description="Basic and acidic residues" evidence="7">
    <location>
        <begin position="435"/>
        <end position="450"/>
    </location>
</feature>
<dbReference type="PANTHER" id="PTHR45815">
    <property type="entry name" value="PROTEIN DISULFIDE-ISOMERASE A6"/>
    <property type="match status" value="1"/>
</dbReference>
<name>C5FTA6_ARTOC</name>
<dbReference type="PANTHER" id="PTHR45815:SF3">
    <property type="entry name" value="PROTEIN DISULFIDE-ISOMERASE A6"/>
    <property type="match status" value="1"/>
</dbReference>
<feature type="region of interest" description="Disordered" evidence="7">
    <location>
        <begin position="223"/>
        <end position="301"/>
    </location>
</feature>
<sequence length="474" mass="51879">MLKSSLAALLVTLALETVPASGLYTKKSPIVEFYAPWCGHCRNLKPAYEKAAKKLEGLANVAAVDCDDDKNKAFCGQMGVKGFPTLKIVVPSQKPGKPRVEEYQGARTAKAIGEAVIDRMPNHVKRVTDKNIEEWLSQGNETAKAILFTEKGTTGATLKALSADFLGSITFGQIRNKEKSAVETFGVSSFPALVLLPGGDKESILYDGEMKKKPMMEFLSRVAEPNSKPAAEKPKQQKKKAEKSKSSSTSTKSAEDTSETESSKAKPDSTTQGSEDSETPETETPERRTPPLRPLASRTDLKTTCLSDSTGTCLLALVPLPASPSDAPPPATLEMMAALGEVSHQYTRNHANIFPFYLVPEVTEEITNFKQKLNIPADGEMKVIVVNGRRGWWKSYNPEERGGFSRADLEKWVDAVKFGEMEKKKIPDGALIVDEPEKPAKSDDTTKETAPEPEPEQEPIQDSKEPEQPEHEEL</sequence>
<dbReference type="InterPro" id="IPR057305">
    <property type="entry name" value="Thioredox_PDIA6_C"/>
</dbReference>
<proteinExistence type="predicted"/>
<dbReference type="EMBL" id="DS995705">
    <property type="protein sequence ID" value="EEQ33109.1"/>
    <property type="molecule type" value="Genomic_DNA"/>
</dbReference>
<evidence type="ECO:0000256" key="4">
    <source>
        <dbReference type="ARBA" id="ARBA00023157"/>
    </source>
</evidence>
<keyword evidence="8" id="KW-0732">Signal</keyword>
<dbReference type="GeneID" id="9224348"/>
<evidence type="ECO:0000256" key="8">
    <source>
        <dbReference type="SAM" id="SignalP"/>
    </source>
</evidence>
<evidence type="ECO:0000256" key="1">
    <source>
        <dbReference type="ARBA" id="ARBA00001182"/>
    </source>
</evidence>
<organism evidence="10 11">
    <name type="scientific">Arthroderma otae (strain ATCC MYA-4605 / CBS 113480)</name>
    <name type="common">Microsporum canis</name>
    <dbReference type="NCBI Taxonomy" id="554155"/>
    <lineage>
        <taxon>Eukaryota</taxon>
        <taxon>Fungi</taxon>
        <taxon>Dikarya</taxon>
        <taxon>Ascomycota</taxon>
        <taxon>Pezizomycotina</taxon>
        <taxon>Eurotiomycetes</taxon>
        <taxon>Eurotiomycetidae</taxon>
        <taxon>Onygenales</taxon>
        <taxon>Arthrodermataceae</taxon>
        <taxon>Microsporum</taxon>
    </lineage>
</organism>
<dbReference type="AlphaFoldDB" id="C5FTA6"/>
<dbReference type="InterPro" id="IPR013766">
    <property type="entry name" value="Thioredoxin_domain"/>
</dbReference>
<evidence type="ECO:0000256" key="7">
    <source>
        <dbReference type="SAM" id="MobiDB-lite"/>
    </source>
</evidence>
<dbReference type="HOGENOM" id="CLU_030577_0_0_1"/>
<dbReference type="OrthoDB" id="10264505at2759"/>
<feature type="compositionally biased region" description="Basic and acidic residues" evidence="7">
    <location>
        <begin position="461"/>
        <end position="474"/>
    </location>
</feature>
<gene>
    <name evidence="10" type="ORF">MCYG_05928</name>
</gene>
<dbReference type="InterPro" id="IPR017937">
    <property type="entry name" value="Thioredoxin_CS"/>
</dbReference>
<protein>
    <recommendedName>
        <fullName evidence="3">protein disulfide-isomerase</fullName>
        <ecNumber evidence="3">5.3.4.1</ecNumber>
    </recommendedName>
</protein>
<dbReference type="InterPro" id="IPR036249">
    <property type="entry name" value="Thioredoxin-like_sf"/>
</dbReference>
<dbReference type="GO" id="GO:0034976">
    <property type="term" value="P:response to endoplasmic reticulum stress"/>
    <property type="evidence" value="ECO:0007669"/>
    <property type="project" value="TreeGrafter"/>
</dbReference>
<evidence type="ECO:0000256" key="2">
    <source>
        <dbReference type="ARBA" id="ARBA00004319"/>
    </source>
</evidence>
<dbReference type="Pfam" id="PF24541">
    <property type="entry name" value="Thioredox_PDIA6_C"/>
    <property type="match status" value="1"/>
</dbReference>
<feature type="region of interest" description="Disordered" evidence="7">
    <location>
        <begin position="425"/>
        <end position="474"/>
    </location>
</feature>
<feature type="signal peptide" evidence="8">
    <location>
        <begin position="1"/>
        <end position="22"/>
    </location>
</feature>
<comment type="catalytic activity">
    <reaction evidence="1">
        <text>Catalyzes the rearrangement of -S-S- bonds in proteins.</text>
        <dbReference type="EC" id="5.3.4.1"/>
    </reaction>
</comment>
<dbReference type="RefSeq" id="XP_002846059.1">
    <property type="nucleotide sequence ID" value="XM_002846013.1"/>
</dbReference>
<keyword evidence="5" id="KW-0413">Isomerase</keyword>
<dbReference type="GO" id="GO:0015035">
    <property type="term" value="F:protein-disulfide reductase activity"/>
    <property type="evidence" value="ECO:0007669"/>
    <property type="project" value="TreeGrafter"/>
</dbReference>
<dbReference type="GO" id="GO:0003756">
    <property type="term" value="F:protein disulfide isomerase activity"/>
    <property type="evidence" value="ECO:0007669"/>
    <property type="project" value="UniProtKB-EC"/>
</dbReference>
<dbReference type="PROSITE" id="PS51352">
    <property type="entry name" value="THIOREDOXIN_2"/>
    <property type="match status" value="1"/>
</dbReference>
<dbReference type="PROSITE" id="PS00194">
    <property type="entry name" value="THIOREDOXIN_1"/>
    <property type="match status" value="1"/>
</dbReference>
<dbReference type="Proteomes" id="UP000002035">
    <property type="component" value="Unassembled WGS sequence"/>
</dbReference>
<dbReference type="GO" id="GO:0005788">
    <property type="term" value="C:endoplasmic reticulum lumen"/>
    <property type="evidence" value="ECO:0007669"/>
    <property type="project" value="UniProtKB-SubCell"/>
</dbReference>
<dbReference type="PRINTS" id="PR00421">
    <property type="entry name" value="THIOREDOXIN"/>
</dbReference>
<evidence type="ECO:0000256" key="3">
    <source>
        <dbReference type="ARBA" id="ARBA00012723"/>
    </source>
</evidence>
<evidence type="ECO:0000313" key="11">
    <source>
        <dbReference type="Proteomes" id="UP000002035"/>
    </source>
</evidence>
<reference evidence="11" key="1">
    <citation type="journal article" date="2012" name="MBio">
        <title>Comparative genome analysis of Trichophyton rubrum and related dermatophytes reveals candidate genes involved in infection.</title>
        <authorList>
            <person name="Martinez D.A."/>
            <person name="Oliver B.G."/>
            <person name="Graeser Y."/>
            <person name="Goldberg J.M."/>
            <person name="Li W."/>
            <person name="Martinez-Rossi N.M."/>
            <person name="Monod M."/>
            <person name="Shelest E."/>
            <person name="Barton R.C."/>
            <person name="Birch E."/>
            <person name="Brakhage A.A."/>
            <person name="Chen Z."/>
            <person name="Gurr S.J."/>
            <person name="Heiman D."/>
            <person name="Heitman J."/>
            <person name="Kosti I."/>
            <person name="Rossi A."/>
            <person name="Saif S."/>
            <person name="Samalova M."/>
            <person name="Saunders C.W."/>
            <person name="Shea T."/>
            <person name="Summerbell R.C."/>
            <person name="Xu J."/>
            <person name="Young S."/>
            <person name="Zeng Q."/>
            <person name="Birren B.W."/>
            <person name="Cuomo C.A."/>
            <person name="White T.C."/>
        </authorList>
    </citation>
    <scope>NUCLEOTIDE SEQUENCE [LARGE SCALE GENOMIC DNA]</scope>
    <source>
        <strain evidence="11">ATCC MYA-4605 / CBS 113480</strain>
    </source>
</reference>
<evidence type="ECO:0000256" key="5">
    <source>
        <dbReference type="ARBA" id="ARBA00023235"/>
    </source>
</evidence>
<evidence type="ECO:0000313" key="10">
    <source>
        <dbReference type="EMBL" id="EEQ33109.1"/>
    </source>
</evidence>
<comment type="subcellular location">
    <subcellularLocation>
        <location evidence="2">Endoplasmic reticulum lumen</location>
    </subcellularLocation>
</comment>
<dbReference type="VEuPathDB" id="FungiDB:MCYG_05928"/>
<accession>C5FTA6</accession>
<feature type="chain" id="PRO_5002949668" description="protein disulfide-isomerase" evidence="8">
    <location>
        <begin position="23"/>
        <end position="474"/>
    </location>
</feature>
<dbReference type="Pfam" id="PF00085">
    <property type="entry name" value="Thioredoxin"/>
    <property type="match status" value="1"/>
</dbReference>
<dbReference type="OMA" id="NHVKRAT"/>